<evidence type="ECO:0000256" key="8">
    <source>
        <dbReference type="PROSITE-ProRule" id="PRU01360"/>
    </source>
</evidence>
<dbReference type="Pfam" id="PF00593">
    <property type="entry name" value="TonB_dep_Rec_b-barrel"/>
    <property type="match status" value="1"/>
</dbReference>
<keyword evidence="6 8" id="KW-0472">Membrane</keyword>
<protein>
    <submittedName>
        <fullName evidence="13">TonB-dependent receptor</fullName>
    </submittedName>
</protein>
<dbReference type="NCBIfam" id="TIGR04057">
    <property type="entry name" value="SusC_RagA_signa"/>
    <property type="match status" value="1"/>
</dbReference>
<comment type="caution">
    <text evidence="13">The sequence shown here is derived from an EMBL/GenBank/DDBJ whole genome shotgun (WGS) entry which is preliminary data.</text>
</comment>
<evidence type="ECO:0000256" key="1">
    <source>
        <dbReference type="ARBA" id="ARBA00004571"/>
    </source>
</evidence>
<comment type="subcellular location">
    <subcellularLocation>
        <location evidence="1 8">Cell outer membrane</location>
        <topology evidence="1 8">Multi-pass membrane protein</topology>
    </subcellularLocation>
</comment>
<feature type="domain" description="TonB-dependent receptor plug" evidence="12">
    <location>
        <begin position="113"/>
        <end position="228"/>
    </location>
</feature>
<keyword evidence="2 8" id="KW-0813">Transport</keyword>
<feature type="chain" id="PRO_5005839139" evidence="10">
    <location>
        <begin position="22"/>
        <end position="978"/>
    </location>
</feature>
<dbReference type="InterPro" id="IPR037066">
    <property type="entry name" value="Plug_dom_sf"/>
</dbReference>
<dbReference type="PROSITE" id="PS52016">
    <property type="entry name" value="TONB_DEPENDENT_REC_3"/>
    <property type="match status" value="1"/>
</dbReference>
<dbReference type="STRING" id="1202724.AM493_12085"/>
<evidence type="ECO:0000256" key="7">
    <source>
        <dbReference type="ARBA" id="ARBA00023237"/>
    </source>
</evidence>
<proteinExistence type="inferred from homology"/>
<name>A0A0M9VIJ8_9FLAO</name>
<evidence type="ECO:0000256" key="9">
    <source>
        <dbReference type="RuleBase" id="RU003357"/>
    </source>
</evidence>
<dbReference type="Gene3D" id="2.60.40.1120">
    <property type="entry name" value="Carboxypeptidase-like, regulatory domain"/>
    <property type="match status" value="1"/>
</dbReference>
<evidence type="ECO:0000256" key="3">
    <source>
        <dbReference type="ARBA" id="ARBA00022452"/>
    </source>
</evidence>
<dbReference type="AlphaFoldDB" id="A0A0M9VIJ8"/>
<dbReference type="SUPFAM" id="SSF56935">
    <property type="entry name" value="Porins"/>
    <property type="match status" value="1"/>
</dbReference>
<evidence type="ECO:0000256" key="5">
    <source>
        <dbReference type="ARBA" id="ARBA00023077"/>
    </source>
</evidence>
<dbReference type="InterPro" id="IPR023997">
    <property type="entry name" value="TonB-dep_OMP_SusC/RagA_CS"/>
</dbReference>
<dbReference type="InterPro" id="IPR023996">
    <property type="entry name" value="TonB-dep_OMP_SusC/RagA"/>
</dbReference>
<dbReference type="RefSeq" id="WP_054408298.1">
    <property type="nucleotide sequence ID" value="NZ_FOYA01000016.1"/>
</dbReference>
<keyword evidence="5 9" id="KW-0798">TonB box</keyword>
<dbReference type="EMBL" id="LIYD01000005">
    <property type="protein sequence ID" value="KOS06692.1"/>
    <property type="molecule type" value="Genomic_DNA"/>
</dbReference>
<evidence type="ECO:0000256" key="4">
    <source>
        <dbReference type="ARBA" id="ARBA00022692"/>
    </source>
</evidence>
<organism evidence="13 14">
    <name type="scientific">Flavobacterium akiainvivens</name>
    <dbReference type="NCBI Taxonomy" id="1202724"/>
    <lineage>
        <taxon>Bacteria</taxon>
        <taxon>Pseudomonadati</taxon>
        <taxon>Bacteroidota</taxon>
        <taxon>Flavobacteriia</taxon>
        <taxon>Flavobacteriales</taxon>
        <taxon>Flavobacteriaceae</taxon>
        <taxon>Flavobacterium</taxon>
    </lineage>
</organism>
<evidence type="ECO:0000313" key="13">
    <source>
        <dbReference type="EMBL" id="KOS06692.1"/>
    </source>
</evidence>
<dbReference type="Gene3D" id="2.40.170.20">
    <property type="entry name" value="TonB-dependent receptor, beta-barrel domain"/>
    <property type="match status" value="1"/>
</dbReference>
<keyword evidence="4 8" id="KW-0812">Transmembrane</keyword>
<dbReference type="OrthoDB" id="9768177at2"/>
<evidence type="ECO:0000256" key="10">
    <source>
        <dbReference type="SAM" id="SignalP"/>
    </source>
</evidence>
<evidence type="ECO:0000259" key="11">
    <source>
        <dbReference type="Pfam" id="PF00593"/>
    </source>
</evidence>
<keyword evidence="10" id="KW-0732">Signal</keyword>
<dbReference type="SUPFAM" id="SSF49464">
    <property type="entry name" value="Carboxypeptidase regulatory domain-like"/>
    <property type="match status" value="1"/>
</dbReference>
<dbReference type="Gene3D" id="2.170.130.10">
    <property type="entry name" value="TonB-dependent receptor, plug domain"/>
    <property type="match status" value="1"/>
</dbReference>
<comment type="similarity">
    <text evidence="8 9">Belongs to the TonB-dependent receptor family.</text>
</comment>
<evidence type="ECO:0000259" key="12">
    <source>
        <dbReference type="Pfam" id="PF07715"/>
    </source>
</evidence>
<dbReference type="Proteomes" id="UP000037755">
    <property type="component" value="Unassembled WGS sequence"/>
</dbReference>
<dbReference type="Pfam" id="PF07715">
    <property type="entry name" value="Plug"/>
    <property type="match status" value="1"/>
</dbReference>
<dbReference type="GO" id="GO:0009279">
    <property type="term" value="C:cell outer membrane"/>
    <property type="evidence" value="ECO:0007669"/>
    <property type="project" value="UniProtKB-SubCell"/>
</dbReference>
<dbReference type="InterPro" id="IPR039426">
    <property type="entry name" value="TonB-dep_rcpt-like"/>
</dbReference>
<evidence type="ECO:0000313" key="14">
    <source>
        <dbReference type="Proteomes" id="UP000037755"/>
    </source>
</evidence>
<accession>A0A0M9VIJ8</accession>
<keyword evidence="14" id="KW-1185">Reference proteome</keyword>
<keyword evidence="7 8" id="KW-0998">Cell outer membrane</keyword>
<dbReference type="Pfam" id="PF13715">
    <property type="entry name" value="CarbopepD_reg_2"/>
    <property type="match status" value="1"/>
</dbReference>
<evidence type="ECO:0000256" key="6">
    <source>
        <dbReference type="ARBA" id="ARBA00023136"/>
    </source>
</evidence>
<evidence type="ECO:0000256" key="2">
    <source>
        <dbReference type="ARBA" id="ARBA00022448"/>
    </source>
</evidence>
<gene>
    <name evidence="13" type="ORF">AM493_12085</name>
</gene>
<sequence>MKTMYQKLLLLLLLMPLGAFAQGTVSGIVHDNTTGEPLAGVNVIVEGTTNGTSTDIDGKYTLSNVKSGDKLVFSFIGYTDITETYTGQPVNVSLSENATELEQLVIIGYGTAKKKDATGSVTSVTTKDFNKGAIVTAENMINGKVAGVSINTSGAPGSGSQIRIRGGSSLSASNDPLIVIDGLPVTNNTGIGSTSALAAINPNDIESFTVLKDASATAIYGSRASNGVIIITTKKGGKDLKVNYKMTYGRGWAYDKIDVFGADEYRNIIGTYRPDEVNQLGTANTDWQDAIYRKTDFVDNNASLTGNLFGFMPARLSLGNTYQEGLRLTNKFNRSTVAVALNPSFFEDHLKLTLNANYANEKNRFADGVEGAAIRFDPTQPVMDPESPFDGFFEYYSINGAGNPEVAQIAPRNPVAQLLQTQDNGKNDRFFGNFQVDYRFHFLEDLKATVNLGFDEATGTRTRYVPTTAASAPSNNNVPFGTDEYSTRTLRNKLLDTYLNYNKTFGKVNIDATAGYSYQKFEEESFYQGNLNNPTLPPNFPETDKVTDNVLIGFFGRANFSFNDKYLVTLSYRRDGSSRFSEENRWGNFPAAAFAWKLREEFFSESQTIDDLKLRLGYGITGQQELGNDARNFYLQQYTTGSGDSQYFFGPNPLPIGVPNAYNTKLKWEETTTYNAGIDYALFNNRISGAVDVFYKKTTDLLAVVAFPDGSNFSNRGFQNIGDFSTKGVEFLIKGDVVRGNDFNWDVNFNFTKFERRIDELAFGQDIELGGTGAGTGSNVQLYREGVTPNAFYVYKQLYDTAGAPIEGAYADLNGDGIINGDDRYVYKNPDPDATFGFASNMTYKNWDFSFNMRASVGNRIFNGVNAGNAQLNLLRNGVLGNIPSNVTSTGFTTTADVVLSDIYIENGSFLRMDNISLGYTFQNWLDGKAQVRLFTGIQNAFIITEYSGLDPEITNDGRDQTIYPRQRQFLFGVNVNF</sequence>
<feature type="domain" description="TonB-dependent receptor-like beta-barrel" evidence="11">
    <location>
        <begin position="393"/>
        <end position="940"/>
    </location>
</feature>
<dbReference type="InterPro" id="IPR000531">
    <property type="entry name" value="Beta-barrel_TonB"/>
</dbReference>
<feature type="signal peptide" evidence="10">
    <location>
        <begin position="1"/>
        <end position="21"/>
    </location>
</feature>
<keyword evidence="3 8" id="KW-1134">Transmembrane beta strand</keyword>
<keyword evidence="13" id="KW-0675">Receptor</keyword>
<dbReference type="PATRIC" id="fig|1202724.3.peg.2504"/>
<reference evidence="13 14" key="1">
    <citation type="submission" date="2015-08" db="EMBL/GenBank/DDBJ databases">
        <title>Whole genome sequence of Flavobacterium akiainvivens IK-1T, from decaying Wikstroemia oahuensis, an endemic Hawaiian shrub.</title>
        <authorList>
            <person name="Wan X."/>
            <person name="Hou S."/>
            <person name="Saito J."/>
            <person name="Donachie S."/>
        </authorList>
    </citation>
    <scope>NUCLEOTIDE SEQUENCE [LARGE SCALE GENOMIC DNA]</scope>
    <source>
        <strain evidence="13 14">IK-1</strain>
    </source>
</reference>
<dbReference type="InterPro" id="IPR012910">
    <property type="entry name" value="Plug_dom"/>
</dbReference>
<dbReference type="InterPro" id="IPR036942">
    <property type="entry name" value="Beta-barrel_TonB_sf"/>
</dbReference>
<dbReference type="NCBIfam" id="TIGR04056">
    <property type="entry name" value="OMP_RagA_SusC"/>
    <property type="match status" value="1"/>
</dbReference>
<dbReference type="InterPro" id="IPR008969">
    <property type="entry name" value="CarboxyPept-like_regulatory"/>
</dbReference>